<gene>
    <name evidence="2" type="ORF">P170DRAFT_350132</name>
</gene>
<dbReference type="STRING" id="1392250.A0A2I2GKK7"/>
<dbReference type="GeneID" id="36551478"/>
<feature type="domain" description="Nucleoside phosphorylase" evidence="1">
    <location>
        <begin position="11"/>
        <end position="291"/>
    </location>
</feature>
<reference evidence="2 3" key="1">
    <citation type="submission" date="2016-12" db="EMBL/GenBank/DDBJ databases">
        <title>The genomes of Aspergillus section Nigri reveals drivers in fungal speciation.</title>
        <authorList>
            <consortium name="DOE Joint Genome Institute"/>
            <person name="Vesth T.C."/>
            <person name="Nybo J."/>
            <person name="Theobald S."/>
            <person name="Brandl J."/>
            <person name="Frisvad J.C."/>
            <person name="Nielsen K.F."/>
            <person name="Lyhne E.K."/>
            <person name="Kogle M.E."/>
            <person name="Kuo A."/>
            <person name="Riley R."/>
            <person name="Clum A."/>
            <person name="Nolan M."/>
            <person name="Lipzen A."/>
            <person name="Salamov A."/>
            <person name="Henrissat B."/>
            <person name="Wiebenga A."/>
            <person name="De Vries R.P."/>
            <person name="Grigoriev I.V."/>
            <person name="Mortensen U.H."/>
            <person name="Andersen M.R."/>
            <person name="Baker S.E."/>
        </authorList>
    </citation>
    <scope>NUCLEOTIDE SEQUENCE [LARGE SCALE GENOMIC DNA]</scope>
    <source>
        <strain evidence="2 3">IBT 23096</strain>
    </source>
</reference>
<dbReference type="InterPro" id="IPR035994">
    <property type="entry name" value="Nucleoside_phosphorylase_sf"/>
</dbReference>
<proteinExistence type="predicted"/>
<dbReference type="PANTHER" id="PTHR46082">
    <property type="entry name" value="ATP/GTP-BINDING PROTEIN-RELATED"/>
    <property type="match status" value="1"/>
</dbReference>
<dbReference type="AlphaFoldDB" id="A0A2I2GKK7"/>
<protein>
    <submittedName>
        <fullName evidence="2">Purine and uridine phosphorylase</fullName>
    </submittedName>
</protein>
<dbReference type="SUPFAM" id="SSF53167">
    <property type="entry name" value="Purine and uridine phosphorylases"/>
    <property type="match status" value="1"/>
</dbReference>
<accession>A0A2I2GKK7</accession>
<dbReference type="Gene3D" id="3.40.50.1580">
    <property type="entry name" value="Nucleoside phosphorylase domain"/>
    <property type="match status" value="1"/>
</dbReference>
<comment type="caution">
    <text evidence="2">The sequence shown here is derived from an EMBL/GenBank/DDBJ whole genome shotgun (WGS) entry which is preliminary data.</text>
</comment>
<evidence type="ECO:0000313" key="2">
    <source>
        <dbReference type="EMBL" id="PLB53416.1"/>
    </source>
</evidence>
<dbReference type="GO" id="GO:0009116">
    <property type="term" value="P:nucleoside metabolic process"/>
    <property type="evidence" value="ECO:0007669"/>
    <property type="project" value="InterPro"/>
</dbReference>
<dbReference type="RefSeq" id="XP_024708718.1">
    <property type="nucleotide sequence ID" value="XM_024843778.1"/>
</dbReference>
<dbReference type="Pfam" id="PF01048">
    <property type="entry name" value="PNP_UDP_1"/>
    <property type="match status" value="1"/>
</dbReference>
<evidence type="ECO:0000259" key="1">
    <source>
        <dbReference type="Pfam" id="PF01048"/>
    </source>
</evidence>
<name>A0A2I2GKK7_9EURO</name>
<dbReference type="EMBL" id="MSFO01000002">
    <property type="protein sequence ID" value="PLB53416.1"/>
    <property type="molecule type" value="Genomic_DNA"/>
</dbReference>
<dbReference type="PANTHER" id="PTHR46082:SF11">
    <property type="entry name" value="AAA+ ATPASE DOMAIN-CONTAINING PROTEIN-RELATED"/>
    <property type="match status" value="1"/>
</dbReference>
<evidence type="ECO:0000313" key="3">
    <source>
        <dbReference type="Proteomes" id="UP000234275"/>
    </source>
</evidence>
<dbReference type="VEuPathDB" id="FungiDB:P170DRAFT_350132"/>
<dbReference type="Proteomes" id="UP000234275">
    <property type="component" value="Unassembled WGS sequence"/>
</dbReference>
<sequence>MEAGETFDQYKIGWICALQEEYEAACRMLDEEFDGPELAEDNDINTYAFGCIGQHKVAIVCLPARRYGTCSAARVGRDLFRTFPNLRYTLMVGIGGGAPTMENDVRLGDVVVSSPRDGFESVIHHDAGIMLHGGRFQRTGKLNAPPQQLFRVALEMKRLYDNPLNPDSILEHIGRMDDMPEFGRPELDRLYRADYLHVSSKKTCKLCDPKQAVERPARHTSRITTVHHGAIASGDSVMKCPAIRDEFANDPGLNILCFEMEAAGLMNDLKCLAIRGICDYCDSHKNDDWHNYAALTAAAYARELLLLLKPESV</sequence>
<dbReference type="GO" id="GO:0003824">
    <property type="term" value="F:catalytic activity"/>
    <property type="evidence" value="ECO:0007669"/>
    <property type="project" value="InterPro"/>
</dbReference>
<dbReference type="InterPro" id="IPR053137">
    <property type="entry name" value="NLR-like"/>
</dbReference>
<dbReference type="OrthoDB" id="1577640at2759"/>
<keyword evidence="3" id="KW-1185">Reference proteome</keyword>
<organism evidence="2 3">
    <name type="scientific">Aspergillus steynii IBT 23096</name>
    <dbReference type="NCBI Taxonomy" id="1392250"/>
    <lineage>
        <taxon>Eukaryota</taxon>
        <taxon>Fungi</taxon>
        <taxon>Dikarya</taxon>
        <taxon>Ascomycota</taxon>
        <taxon>Pezizomycotina</taxon>
        <taxon>Eurotiomycetes</taxon>
        <taxon>Eurotiomycetidae</taxon>
        <taxon>Eurotiales</taxon>
        <taxon>Aspergillaceae</taxon>
        <taxon>Aspergillus</taxon>
        <taxon>Aspergillus subgen. Circumdati</taxon>
    </lineage>
</organism>
<dbReference type="InterPro" id="IPR000845">
    <property type="entry name" value="Nucleoside_phosphorylase_d"/>
</dbReference>